<dbReference type="InterPro" id="IPR004330">
    <property type="entry name" value="FAR1_DNA_bnd_dom"/>
</dbReference>
<evidence type="ECO:0000313" key="3">
    <source>
        <dbReference type="EMBL" id="KAK2649033.1"/>
    </source>
</evidence>
<sequence length="289" mass="33123">MDEDLKPTDTSNKNEWPFHVTFSPGNVSSPPSMNCDNLGQPIIDVVDSDHINLQVKDIMGKEFISVTDAKEFYKKFSKKFSYVTGFRMCKDRLCRDTYGLITIRRLVCSKEGYRSKKNVKRTDRVRGHRGQTRDGFRAAFKINFDKEKMLWVVTEFANHHCHKLLSDNHSQFQQTHQHVQDCDVAQVQSLRSVGAKTTQVMDHLLDQSGSYAVAGHTRKDLQNQLNSLLIFVGVKNHMKTTVFLFGLVVDETADTYTWILQTLLEAMNGKCPISVVTDGDRAMSMYRRM</sequence>
<gene>
    <name evidence="3" type="ORF">Ddye_016522</name>
</gene>
<dbReference type="Pfam" id="PF10551">
    <property type="entry name" value="MULE"/>
    <property type="match status" value="1"/>
</dbReference>
<name>A0AAD9U7K1_9ROSI</name>
<evidence type="ECO:0008006" key="5">
    <source>
        <dbReference type="Google" id="ProtNLM"/>
    </source>
</evidence>
<feature type="domain" description="MULE transposase" evidence="2">
    <location>
        <begin position="227"/>
        <end position="284"/>
    </location>
</feature>
<organism evidence="3 4">
    <name type="scientific">Dipteronia dyeriana</name>
    <dbReference type="NCBI Taxonomy" id="168575"/>
    <lineage>
        <taxon>Eukaryota</taxon>
        <taxon>Viridiplantae</taxon>
        <taxon>Streptophyta</taxon>
        <taxon>Embryophyta</taxon>
        <taxon>Tracheophyta</taxon>
        <taxon>Spermatophyta</taxon>
        <taxon>Magnoliopsida</taxon>
        <taxon>eudicotyledons</taxon>
        <taxon>Gunneridae</taxon>
        <taxon>Pentapetalae</taxon>
        <taxon>rosids</taxon>
        <taxon>malvids</taxon>
        <taxon>Sapindales</taxon>
        <taxon>Sapindaceae</taxon>
        <taxon>Hippocastanoideae</taxon>
        <taxon>Acereae</taxon>
        <taxon>Dipteronia</taxon>
    </lineage>
</organism>
<evidence type="ECO:0000259" key="2">
    <source>
        <dbReference type="Pfam" id="PF10551"/>
    </source>
</evidence>
<dbReference type="InterPro" id="IPR018289">
    <property type="entry name" value="MULE_transposase_dom"/>
</dbReference>
<dbReference type="AlphaFoldDB" id="A0AAD9U7K1"/>
<comment type="caution">
    <text evidence="3">The sequence shown here is derived from an EMBL/GenBank/DDBJ whole genome shotgun (WGS) entry which is preliminary data.</text>
</comment>
<evidence type="ECO:0000313" key="4">
    <source>
        <dbReference type="Proteomes" id="UP001280121"/>
    </source>
</evidence>
<dbReference type="Proteomes" id="UP001280121">
    <property type="component" value="Unassembled WGS sequence"/>
</dbReference>
<protein>
    <recommendedName>
        <fullName evidence="5">Protein FAR1-RELATED SEQUENCE</fullName>
    </recommendedName>
</protein>
<accession>A0AAD9U7K1</accession>
<feature type="domain" description="FAR1" evidence="1">
    <location>
        <begin position="76"/>
        <end position="165"/>
    </location>
</feature>
<reference evidence="3" key="1">
    <citation type="journal article" date="2023" name="Plant J.">
        <title>Genome sequences and population genomics provide insights into the demographic history, inbreeding, and mutation load of two 'living fossil' tree species of Dipteronia.</title>
        <authorList>
            <person name="Feng Y."/>
            <person name="Comes H.P."/>
            <person name="Chen J."/>
            <person name="Zhu S."/>
            <person name="Lu R."/>
            <person name="Zhang X."/>
            <person name="Li P."/>
            <person name="Qiu J."/>
            <person name="Olsen K.M."/>
            <person name="Qiu Y."/>
        </authorList>
    </citation>
    <scope>NUCLEOTIDE SEQUENCE</scope>
    <source>
        <strain evidence="3">KIB01</strain>
    </source>
</reference>
<evidence type="ECO:0000259" key="1">
    <source>
        <dbReference type="Pfam" id="PF03101"/>
    </source>
</evidence>
<dbReference type="Pfam" id="PF03101">
    <property type="entry name" value="FAR1"/>
    <property type="match status" value="1"/>
</dbReference>
<proteinExistence type="predicted"/>
<dbReference type="PANTHER" id="PTHR47718">
    <property type="entry name" value="OS01G0519700 PROTEIN"/>
    <property type="match status" value="1"/>
</dbReference>
<dbReference type="EMBL" id="JANJYI010000005">
    <property type="protein sequence ID" value="KAK2649033.1"/>
    <property type="molecule type" value="Genomic_DNA"/>
</dbReference>
<keyword evidence="4" id="KW-1185">Reference proteome</keyword>